<organism evidence="1">
    <name type="scientific">Arundo donax</name>
    <name type="common">Giant reed</name>
    <name type="synonym">Donax arundinaceus</name>
    <dbReference type="NCBI Taxonomy" id="35708"/>
    <lineage>
        <taxon>Eukaryota</taxon>
        <taxon>Viridiplantae</taxon>
        <taxon>Streptophyta</taxon>
        <taxon>Embryophyta</taxon>
        <taxon>Tracheophyta</taxon>
        <taxon>Spermatophyta</taxon>
        <taxon>Magnoliopsida</taxon>
        <taxon>Liliopsida</taxon>
        <taxon>Poales</taxon>
        <taxon>Poaceae</taxon>
        <taxon>PACMAD clade</taxon>
        <taxon>Arundinoideae</taxon>
        <taxon>Arundineae</taxon>
        <taxon>Arundo</taxon>
    </lineage>
</organism>
<reference evidence="1" key="2">
    <citation type="journal article" date="2015" name="Data Brief">
        <title>Shoot transcriptome of the giant reed, Arundo donax.</title>
        <authorList>
            <person name="Barrero R.A."/>
            <person name="Guerrero F.D."/>
            <person name="Moolhuijzen P."/>
            <person name="Goolsby J.A."/>
            <person name="Tidwell J."/>
            <person name="Bellgard S.E."/>
            <person name="Bellgard M.I."/>
        </authorList>
    </citation>
    <scope>NUCLEOTIDE SEQUENCE</scope>
    <source>
        <tissue evidence="1">Shoot tissue taken approximately 20 cm above the soil surface</tissue>
    </source>
</reference>
<accession>A0A0A9BI96</accession>
<protein>
    <submittedName>
        <fullName evidence="1">Uncharacterized protein</fullName>
    </submittedName>
</protein>
<dbReference type="AlphaFoldDB" id="A0A0A9BI96"/>
<evidence type="ECO:0000313" key="1">
    <source>
        <dbReference type="EMBL" id="JAD63071.1"/>
    </source>
</evidence>
<dbReference type="EMBL" id="GBRH01234824">
    <property type="protein sequence ID" value="JAD63071.1"/>
    <property type="molecule type" value="Transcribed_RNA"/>
</dbReference>
<sequence length="26" mass="3133">MNEPSIVNCSFSFYVHINNRYHAYLL</sequence>
<proteinExistence type="predicted"/>
<name>A0A0A9BI96_ARUDO</name>
<reference evidence="1" key="1">
    <citation type="submission" date="2014-09" db="EMBL/GenBank/DDBJ databases">
        <authorList>
            <person name="Magalhaes I.L.F."/>
            <person name="Oliveira U."/>
            <person name="Santos F.R."/>
            <person name="Vidigal T.H.D.A."/>
            <person name="Brescovit A.D."/>
            <person name="Santos A.J."/>
        </authorList>
    </citation>
    <scope>NUCLEOTIDE SEQUENCE</scope>
    <source>
        <tissue evidence="1">Shoot tissue taken approximately 20 cm above the soil surface</tissue>
    </source>
</reference>